<keyword evidence="3" id="KW-1185">Reference proteome</keyword>
<feature type="compositionally biased region" description="Basic and acidic residues" evidence="1">
    <location>
        <begin position="589"/>
        <end position="598"/>
    </location>
</feature>
<feature type="compositionally biased region" description="Polar residues" evidence="1">
    <location>
        <begin position="895"/>
        <end position="905"/>
    </location>
</feature>
<feature type="compositionally biased region" description="Polar residues" evidence="1">
    <location>
        <begin position="443"/>
        <end position="464"/>
    </location>
</feature>
<feature type="region of interest" description="Disordered" evidence="1">
    <location>
        <begin position="48"/>
        <end position="77"/>
    </location>
</feature>
<feature type="compositionally biased region" description="Basic and acidic residues" evidence="1">
    <location>
        <begin position="847"/>
        <end position="856"/>
    </location>
</feature>
<feature type="compositionally biased region" description="Polar residues" evidence="1">
    <location>
        <begin position="912"/>
        <end position="928"/>
    </location>
</feature>
<feature type="compositionally biased region" description="Basic and acidic residues" evidence="1">
    <location>
        <begin position="551"/>
        <end position="562"/>
    </location>
</feature>
<feature type="compositionally biased region" description="Polar residues" evidence="1">
    <location>
        <begin position="857"/>
        <end position="868"/>
    </location>
</feature>
<accession>S9XAR9</accession>
<proteinExistence type="predicted"/>
<feature type="region of interest" description="Disordered" evidence="1">
    <location>
        <begin position="119"/>
        <end position="151"/>
    </location>
</feature>
<dbReference type="AlphaFoldDB" id="S9XAR9"/>
<feature type="compositionally biased region" description="Polar residues" evidence="1">
    <location>
        <begin position="1056"/>
        <end position="1092"/>
    </location>
</feature>
<dbReference type="OMA" id="TPHYLGK"/>
<gene>
    <name evidence="2" type="ORF">SPOG_00636</name>
</gene>
<dbReference type="Pfam" id="PF10599">
    <property type="entry name" value="Nup_retrotrp_bd"/>
    <property type="match status" value="1"/>
</dbReference>
<feature type="compositionally biased region" description="Basic and acidic residues" evidence="1">
    <location>
        <begin position="469"/>
        <end position="478"/>
    </location>
</feature>
<evidence type="ECO:0000256" key="1">
    <source>
        <dbReference type="SAM" id="MobiDB-lite"/>
    </source>
</evidence>
<dbReference type="STRING" id="653667.S9XAR9"/>
<feature type="compositionally biased region" description="Polar residues" evidence="1">
    <location>
        <begin position="1147"/>
        <end position="1182"/>
    </location>
</feature>
<dbReference type="HOGENOM" id="CLU_275466_0_0_1"/>
<feature type="compositionally biased region" description="Basic and acidic residues" evidence="1">
    <location>
        <begin position="204"/>
        <end position="223"/>
    </location>
</feature>
<dbReference type="OrthoDB" id="185618at2759"/>
<feature type="compositionally biased region" description="Basic and acidic residues" evidence="1">
    <location>
        <begin position="752"/>
        <end position="771"/>
    </location>
</feature>
<sequence length="1200" mass="129069">MPPSSRNQRATKKLQRTPYDRHESGNHRPFFSALKATVASVLRPFSNSWSSNAEKETPNHKRASRSLLDPELSPHYLGRTPHIVRINNRSHIRTLDGIEGKSNEDDLSSKQFSQDFVENKTASRRGSMQSGLPPEKYQQLSSEPHLQTPPLTSSSAALLDILRSIRTNPNAGSLPHITPVSQLSTSQSSKKNVPSQRIGRRSSTKRDLPQRPISETRKTDTGRTDGQIAPSYSSDEHFQSDQKSQHPKSTSSIELHPKKIRREEPGLKSVTSASKEARKEKLRQELIPIVYETLERIDLKKQKLVNAEVQTEEQPGNSSSVNKQDFVSEYEYSFPPAAGGNKKRVRAAFSALDEDLDELFDKDEDTAMTDAASRSMTKHHEPLISGPDKKAPKTLLPRSGPTFEQLQSSLSPKRNRSGTEESAIVPSSYPKTQEKEDIPAKTAESTIDTTFTPAESQTTSTSKSFAAIPEKKDTEKLPESLSDNIPKFEFKSTTSAPKSIAETEGTENQNKTPIFSFGKSSDKANETSNQTTFTTEKPAATQKPFTFGQPSEKDLSVEKTEAPKPAFNFKPASPNKDEQAPALSFNFGKKLEEKEPENSSKPSFTFGLPSQQQPSKPITPSFTFGQPTDRKISEIPTKPSFNFGQLAPIKKSEEQKVEVADSTPSDKNNLNVPKLNFNFGRSSENKESTALKPAFSFDQAATTATSQSPQPTFTFGKPSTGQKSANIATEPSTNIVPSANTETPKFTFGQNAEREVTEASKTTEDKKEEVSKPTFSFGQTLKGDEQIAPAKPSFSFGQSFAKNENKESTIPAADNNAAKPTFTFGQPTSLGTSTATKPTFSFGTSQSKDEVAKNEKPTTSMFSFSKPSDVNVKDNTDRQNERPADVKPATPVFSFGSSGATNTFNKTEKPTAFSTGINASTSNTLTANDENKGPTGKIELNDQEKKNPLSFTSTDKPFSFSKPTESDTAQTTAPFTFGSNTNPPAPIFGSSPFNTATSGNMKAPSSEFSANGPTGAPGFGLSGTSSTQQPDTANASAPSGFGSGFSQPSSQPTGIFGSSTFASTNSPFSSKPNADPSGSTSTANTFSNTGQPPSAGFTFGASNNTNPSGFGASSPSGFTANLGNTTPAFSFGASQPSNPPNAGFSFSGASTPAFSAGSSTTQSPAPQTQSGIQFNLGSTNEQPNPPAGRKIAVPRSRRKR</sequence>
<protein>
    <submittedName>
        <fullName evidence="2">Nucleoporin Nup124</fullName>
    </submittedName>
</protein>
<feature type="compositionally biased region" description="Polar residues" evidence="1">
    <location>
        <begin position="1022"/>
        <end position="1034"/>
    </location>
</feature>
<dbReference type="EMBL" id="KE546992">
    <property type="protein sequence ID" value="EPY50826.1"/>
    <property type="molecule type" value="Genomic_DNA"/>
</dbReference>
<feature type="compositionally biased region" description="Polar residues" evidence="1">
    <location>
        <begin position="662"/>
        <end position="671"/>
    </location>
</feature>
<organism evidence="2 3">
    <name type="scientific">Schizosaccharomyces cryophilus (strain OY26 / ATCC MYA-4695 / CBS 11777 / NBRC 106824 / NRRL Y48691)</name>
    <name type="common">Fission yeast</name>
    <dbReference type="NCBI Taxonomy" id="653667"/>
    <lineage>
        <taxon>Eukaryota</taxon>
        <taxon>Fungi</taxon>
        <taxon>Dikarya</taxon>
        <taxon>Ascomycota</taxon>
        <taxon>Taphrinomycotina</taxon>
        <taxon>Schizosaccharomycetes</taxon>
        <taxon>Schizosaccharomycetales</taxon>
        <taxon>Schizosaccharomycetaceae</taxon>
        <taxon>Schizosaccharomyces</taxon>
    </lineage>
</organism>
<feature type="compositionally biased region" description="Basic and acidic residues" evidence="1">
    <location>
        <begin position="378"/>
        <end position="391"/>
    </location>
</feature>
<feature type="compositionally biased region" description="Polar residues" evidence="1">
    <location>
        <begin position="138"/>
        <end position="151"/>
    </location>
</feature>
<feature type="compositionally biased region" description="Polar residues" evidence="1">
    <location>
        <begin position="402"/>
        <end position="412"/>
    </location>
</feature>
<feature type="region of interest" description="Disordered" evidence="1">
    <location>
        <begin position="1"/>
        <end position="29"/>
    </location>
</feature>
<feature type="compositionally biased region" description="Polar residues" evidence="1">
    <location>
        <begin position="526"/>
        <end position="535"/>
    </location>
</feature>
<feature type="region of interest" description="Disordered" evidence="1">
    <location>
        <begin position="370"/>
        <end position="1200"/>
    </location>
</feature>
<name>S9XAR9_SCHCR</name>
<dbReference type="InterPro" id="IPR018892">
    <property type="entry name" value="Retro-transposon_transp_CS"/>
</dbReference>
<feature type="region of interest" description="Disordered" evidence="1">
    <location>
        <begin position="168"/>
        <end position="279"/>
    </location>
</feature>
<feature type="compositionally biased region" description="Polar residues" evidence="1">
    <location>
        <begin position="991"/>
        <end position="1000"/>
    </location>
</feature>
<feature type="compositionally biased region" description="Low complexity" evidence="1">
    <location>
        <begin position="1107"/>
        <end position="1118"/>
    </location>
</feature>
<evidence type="ECO:0000313" key="3">
    <source>
        <dbReference type="Proteomes" id="UP000015464"/>
    </source>
</evidence>
<dbReference type="GeneID" id="25034968"/>
<reference evidence="2 3" key="1">
    <citation type="journal article" date="2011" name="Science">
        <title>Comparative functional genomics of the fission yeasts.</title>
        <authorList>
            <person name="Rhind N."/>
            <person name="Chen Z."/>
            <person name="Yassour M."/>
            <person name="Thompson D.A."/>
            <person name="Haas B.J."/>
            <person name="Habib N."/>
            <person name="Wapinski I."/>
            <person name="Roy S."/>
            <person name="Lin M.F."/>
            <person name="Heiman D.I."/>
            <person name="Young S.K."/>
            <person name="Furuya K."/>
            <person name="Guo Y."/>
            <person name="Pidoux A."/>
            <person name="Chen H.M."/>
            <person name="Robbertse B."/>
            <person name="Goldberg J.M."/>
            <person name="Aoki K."/>
            <person name="Bayne E.H."/>
            <person name="Berlin A.M."/>
            <person name="Desjardins C.A."/>
            <person name="Dobbs E."/>
            <person name="Dukaj L."/>
            <person name="Fan L."/>
            <person name="FitzGerald M.G."/>
            <person name="French C."/>
            <person name="Gujja S."/>
            <person name="Hansen K."/>
            <person name="Keifenheim D."/>
            <person name="Levin J.Z."/>
            <person name="Mosher R.A."/>
            <person name="Mueller C.A."/>
            <person name="Pfiffner J."/>
            <person name="Priest M."/>
            <person name="Russ C."/>
            <person name="Smialowska A."/>
            <person name="Swoboda P."/>
            <person name="Sykes S.M."/>
            <person name="Vaughn M."/>
            <person name="Vengrova S."/>
            <person name="Yoder R."/>
            <person name="Zeng Q."/>
            <person name="Allshire R."/>
            <person name="Baulcombe D."/>
            <person name="Birren B.W."/>
            <person name="Brown W."/>
            <person name="Ekwall K."/>
            <person name="Kellis M."/>
            <person name="Leatherwood J."/>
            <person name="Levin H."/>
            <person name="Margalit H."/>
            <person name="Martienssen R."/>
            <person name="Nieduszynski C.A."/>
            <person name="Spatafora J.W."/>
            <person name="Friedman N."/>
            <person name="Dalgaard J.Z."/>
            <person name="Baumann P."/>
            <person name="Niki H."/>
            <person name="Regev A."/>
            <person name="Nusbaum C."/>
        </authorList>
    </citation>
    <scope>NUCLEOTIDE SEQUENCE [LARGE SCALE GENOMIC DNA]</scope>
    <source>
        <strain evidence="3">OY26 / ATCC MYA-4695 / CBS 11777 / NBRC 106824 / NRRL Y48691</strain>
    </source>
</reference>
<feature type="compositionally biased region" description="Polar residues" evidence="1">
    <location>
        <begin position="949"/>
        <end position="982"/>
    </location>
</feature>
<evidence type="ECO:0000313" key="2">
    <source>
        <dbReference type="EMBL" id="EPY50826.1"/>
    </source>
</evidence>
<feature type="compositionally biased region" description="Basic and acidic residues" evidence="1">
    <location>
        <begin position="650"/>
        <end position="659"/>
    </location>
</feature>
<feature type="compositionally biased region" description="Basic and acidic residues" evidence="1">
    <location>
        <begin position="234"/>
        <end position="244"/>
    </location>
</feature>
<feature type="compositionally biased region" description="Polar residues" evidence="1">
    <location>
        <begin position="823"/>
        <end position="846"/>
    </location>
</feature>
<feature type="compositionally biased region" description="Basic and acidic residues" evidence="1">
    <location>
        <begin position="871"/>
        <end position="885"/>
    </location>
</feature>
<dbReference type="eggNOG" id="KOG4719">
    <property type="taxonomic scope" value="Eukaryota"/>
</dbReference>
<feature type="compositionally biased region" description="Polar residues" evidence="1">
    <location>
        <begin position="1119"/>
        <end position="1136"/>
    </location>
</feature>
<feature type="compositionally biased region" description="Polar residues" evidence="1">
    <location>
        <begin position="179"/>
        <end position="195"/>
    </location>
</feature>
<feature type="compositionally biased region" description="Polar residues" evidence="1">
    <location>
        <begin position="608"/>
        <end position="626"/>
    </location>
</feature>
<feature type="compositionally biased region" description="Basic and acidic residues" evidence="1">
    <location>
        <begin position="255"/>
        <end position="266"/>
    </location>
</feature>
<feature type="compositionally biased region" description="Polar residues" evidence="1">
    <location>
        <begin position="699"/>
        <end position="750"/>
    </location>
</feature>
<feature type="compositionally biased region" description="Low complexity" evidence="1">
    <location>
        <begin position="1035"/>
        <end position="1052"/>
    </location>
</feature>
<dbReference type="RefSeq" id="XP_013024265.1">
    <property type="nucleotide sequence ID" value="XM_013168811.1"/>
</dbReference>
<dbReference type="Proteomes" id="UP000015464">
    <property type="component" value="Unassembled WGS sequence"/>
</dbReference>